<dbReference type="RefSeq" id="WP_189172579.1">
    <property type="nucleotide sequence ID" value="NZ_BMNG01000001.1"/>
</dbReference>
<proteinExistence type="predicted"/>
<gene>
    <name evidence="2" type="ORF">GCM10012286_04430</name>
</gene>
<accession>A0ABQ2LI40</accession>
<organism evidence="2 3">
    <name type="scientific">Streptomyces lasiicapitis</name>
    <dbReference type="NCBI Taxonomy" id="1923961"/>
    <lineage>
        <taxon>Bacteria</taxon>
        <taxon>Bacillati</taxon>
        <taxon>Actinomycetota</taxon>
        <taxon>Actinomycetes</taxon>
        <taxon>Kitasatosporales</taxon>
        <taxon>Streptomycetaceae</taxon>
        <taxon>Streptomyces</taxon>
    </lineage>
</organism>
<dbReference type="Proteomes" id="UP000656881">
    <property type="component" value="Unassembled WGS sequence"/>
</dbReference>
<reference evidence="3" key="1">
    <citation type="journal article" date="2019" name="Int. J. Syst. Evol. Microbiol.">
        <title>The Global Catalogue of Microorganisms (GCM) 10K type strain sequencing project: providing services to taxonomists for standard genome sequencing and annotation.</title>
        <authorList>
            <consortium name="The Broad Institute Genomics Platform"/>
            <consortium name="The Broad Institute Genome Sequencing Center for Infectious Disease"/>
            <person name="Wu L."/>
            <person name="Ma J."/>
        </authorList>
    </citation>
    <scope>NUCLEOTIDE SEQUENCE [LARGE SCALE GENOMIC DNA]</scope>
    <source>
        <strain evidence="3">CGMCC 4.7349</strain>
    </source>
</reference>
<evidence type="ECO:0000313" key="2">
    <source>
        <dbReference type="EMBL" id="GGO34791.1"/>
    </source>
</evidence>
<evidence type="ECO:0000313" key="3">
    <source>
        <dbReference type="Proteomes" id="UP000656881"/>
    </source>
</evidence>
<name>A0ABQ2LI40_9ACTN</name>
<evidence type="ECO:0000256" key="1">
    <source>
        <dbReference type="SAM" id="MobiDB-lite"/>
    </source>
</evidence>
<evidence type="ECO:0008006" key="4">
    <source>
        <dbReference type="Google" id="ProtNLM"/>
    </source>
</evidence>
<comment type="caution">
    <text evidence="2">The sequence shown here is derived from an EMBL/GenBank/DDBJ whole genome shotgun (WGS) entry which is preliminary data.</text>
</comment>
<protein>
    <recommendedName>
        <fullName evidence="4">DUF1795 domain-containing protein</fullName>
    </recommendedName>
</protein>
<dbReference type="Gene3D" id="3.40.1000.10">
    <property type="entry name" value="Mog1/PsbP, alpha/beta/alpha sandwich"/>
    <property type="match status" value="1"/>
</dbReference>
<feature type="region of interest" description="Disordered" evidence="1">
    <location>
        <begin position="1"/>
        <end position="22"/>
    </location>
</feature>
<sequence>MAATLPVPMEGRLPEGWHPASPGQVGAPDVAFVALRPPPDAGFTSNITVDGEYRPDGATLAEIADESVRSMCEVADSVTVDERHEVGSADAPALTQVLSFSAVTDGVRRDLAQTQIYLAMLDINDPSERAVIRLTLTTTTAQHSSVLGDFQQFIRSVRPDTGMV</sequence>
<keyword evidence="3" id="KW-1185">Reference proteome</keyword>
<dbReference type="EMBL" id="BMNG01000001">
    <property type="protein sequence ID" value="GGO34791.1"/>
    <property type="molecule type" value="Genomic_DNA"/>
</dbReference>